<organism evidence="1">
    <name type="scientific">bioreactor metagenome</name>
    <dbReference type="NCBI Taxonomy" id="1076179"/>
    <lineage>
        <taxon>unclassified sequences</taxon>
        <taxon>metagenomes</taxon>
        <taxon>ecological metagenomes</taxon>
    </lineage>
</organism>
<comment type="caution">
    <text evidence="1">The sequence shown here is derived from an EMBL/GenBank/DDBJ whole genome shotgun (WGS) entry which is preliminary data.</text>
</comment>
<name>A0A645JDB3_9ZZZZ</name>
<gene>
    <name evidence="1" type="ORF">SDC9_208794</name>
</gene>
<proteinExistence type="predicted"/>
<sequence>MPDNWNGIDELFYFEPGLDPETVNTMLEKGFNGNEYCVYPPDRFNRALRTIHRIGYVKYREFMGKD</sequence>
<dbReference type="EMBL" id="VSSQ01137154">
    <property type="protein sequence ID" value="MPN61060.1"/>
    <property type="molecule type" value="Genomic_DNA"/>
</dbReference>
<evidence type="ECO:0000313" key="1">
    <source>
        <dbReference type="EMBL" id="MPN61060.1"/>
    </source>
</evidence>
<protein>
    <submittedName>
        <fullName evidence="1">Uncharacterized protein</fullName>
    </submittedName>
</protein>
<reference evidence="1" key="1">
    <citation type="submission" date="2019-08" db="EMBL/GenBank/DDBJ databases">
        <authorList>
            <person name="Kucharzyk K."/>
            <person name="Murdoch R.W."/>
            <person name="Higgins S."/>
            <person name="Loffler F."/>
        </authorList>
    </citation>
    <scope>NUCLEOTIDE SEQUENCE</scope>
</reference>
<accession>A0A645JDB3</accession>
<dbReference type="AlphaFoldDB" id="A0A645JDB3"/>